<evidence type="ECO:0000313" key="12">
    <source>
        <dbReference type="EMBL" id="KXB31080.1"/>
    </source>
</evidence>
<evidence type="ECO:0000256" key="8">
    <source>
        <dbReference type="ARBA" id="ARBA00022842"/>
    </source>
</evidence>
<comment type="cofactor">
    <cofactor evidence="2 11">
        <name>Mg(2+)</name>
        <dbReference type="ChEBI" id="CHEBI:18420"/>
    </cofactor>
</comment>
<dbReference type="HAMAP" id="MF_00495">
    <property type="entry name" value="GPH_hydrolase_bact"/>
    <property type="match status" value="1"/>
</dbReference>
<comment type="caution">
    <text evidence="12">The sequence shown here is derived from an EMBL/GenBank/DDBJ whole genome shotgun (WGS) entry which is preliminary data.</text>
</comment>
<dbReference type="SFLD" id="SFLDG01129">
    <property type="entry name" value="C1.5:_HAD__Beta-PGM__Phosphata"/>
    <property type="match status" value="1"/>
</dbReference>
<dbReference type="InterPro" id="IPR023198">
    <property type="entry name" value="PGP-like_dom2"/>
</dbReference>
<dbReference type="AlphaFoldDB" id="A0A133XJG2"/>
<dbReference type="NCBIfam" id="TIGR01509">
    <property type="entry name" value="HAD-SF-IA-v3"/>
    <property type="match status" value="1"/>
</dbReference>
<keyword evidence="7 11" id="KW-0378">Hydrolase</keyword>
<dbReference type="NCBIfam" id="TIGR01549">
    <property type="entry name" value="HAD-SF-IA-v1"/>
    <property type="match status" value="1"/>
</dbReference>
<dbReference type="STRING" id="281362.AT959_10305"/>
<comment type="similarity">
    <text evidence="4 11">Belongs to the HAD-like hydrolase superfamily. CbbY/CbbZ/Gph/YieH family.</text>
</comment>
<keyword evidence="13" id="KW-1185">Reference proteome</keyword>
<accession>A0A133XJG2</accession>
<gene>
    <name evidence="12" type="ORF">AT959_10305</name>
</gene>
<organism evidence="12 13">
    <name type="scientific">Dechloromonas denitrificans</name>
    <dbReference type="NCBI Taxonomy" id="281362"/>
    <lineage>
        <taxon>Bacteria</taxon>
        <taxon>Pseudomonadati</taxon>
        <taxon>Pseudomonadota</taxon>
        <taxon>Betaproteobacteria</taxon>
        <taxon>Rhodocyclales</taxon>
        <taxon>Azonexaceae</taxon>
        <taxon>Dechloromonas</taxon>
    </lineage>
</organism>
<dbReference type="InterPro" id="IPR006439">
    <property type="entry name" value="HAD-SF_hydro_IA"/>
</dbReference>
<dbReference type="NCBIfam" id="TIGR01449">
    <property type="entry name" value="PGP_bact"/>
    <property type="match status" value="1"/>
</dbReference>
<dbReference type="NCBIfam" id="NF009695">
    <property type="entry name" value="PRK13222.1-2"/>
    <property type="match status" value="1"/>
</dbReference>
<dbReference type="Gene3D" id="3.40.50.1000">
    <property type="entry name" value="HAD superfamily/HAD-like"/>
    <property type="match status" value="1"/>
</dbReference>
<evidence type="ECO:0000256" key="4">
    <source>
        <dbReference type="ARBA" id="ARBA00006171"/>
    </source>
</evidence>
<dbReference type="InterPro" id="IPR037512">
    <property type="entry name" value="PGPase_prok"/>
</dbReference>
<evidence type="ECO:0000256" key="5">
    <source>
        <dbReference type="ARBA" id="ARBA00013078"/>
    </source>
</evidence>
<evidence type="ECO:0000256" key="3">
    <source>
        <dbReference type="ARBA" id="ARBA00004818"/>
    </source>
</evidence>
<keyword evidence="8 11" id="KW-0460">Magnesium</keyword>
<dbReference type="Proteomes" id="UP000070186">
    <property type="component" value="Unassembled WGS sequence"/>
</dbReference>
<dbReference type="SFLD" id="SFLDS00003">
    <property type="entry name" value="Haloacid_Dehalogenase"/>
    <property type="match status" value="1"/>
</dbReference>
<sequence>MHFQSVTFDLDGTLLDTIADLAEGCRLMLEEVGAPPRSQAEVHSFVGKGMAVLVERCLTHAQPPTADQLHAAIESFKRHYAVINGRSAQIYPGVLEGLQAWQASGLKMGVVTNKPGMFTETLLDRMGMTDYFDVIVSGDTTAHKKPHPEPILHACRILGVRPDRNLHIGDSKNDIHAAHAAGCLAYAVPYGYNEGEPVDSADCDALVSDLLVAYQQALTFKDLKNK</sequence>
<feature type="binding site" evidence="11">
    <location>
        <position position="11"/>
    </location>
    <ligand>
        <name>Mg(2+)</name>
        <dbReference type="ChEBI" id="CHEBI:18420"/>
    </ligand>
</feature>
<dbReference type="FunFam" id="3.40.50.1000:FF:000022">
    <property type="entry name" value="Phosphoglycolate phosphatase"/>
    <property type="match status" value="1"/>
</dbReference>
<dbReference type="UniPathway" id="UPA00865">
    <property type="reaction ID" value="UER00834"/>
</dbReference>
<comment type="pathway">
    <text evidence="3 11">Organic acid metabolism; glycolate biosynthesis; glycolate from 2-phosphoglycolate: step 1/1.</text>
</comment>
<feature type="binding site" evidence="11">
    <location>
        <position position="9"/>
    </location>
    <ligand>
        <name>Mg(2+)</name>
        <dbReference type="ChEBI" id="CHEBI:18420"/>
    </ligand>
</feature>
<dbReference type="PANTHER" id="PTHR43434:SF1">
    <property type="entry name" value="PHOSPHOGLYCOLATE PHOSPHATASE"/>
    <property type="match status" value="1"/>
</dbReference>
<proteinExistence type="inferred from homology"/>
<evidence type="ECO:0000256" key="2">
    <source>
        <dbReference type="ARBA" id="ARBA00001946"/>
    </source>
</evidence>
<dbReference type="InterPro" id="IPR023214">
    <property type="entry name" value="HAD_sf"/>
</dbReference>
<name>A0A133XJG2_9RHOO</name>
<evidence type="ECO:0000313" key="13">
    <source>
        <dbReference type="Proteomes" id="UP000070186"/>
    </source>
</evidence>
<keyword evidence="6 11" id="KW-0479">Metal-binding</keyword>
<dbReference type="GO" id="GO:0046872">
    <property type="term" value="F:metal ion binding"/>
    <property type="evidence" value="ECO:0007669"/>
    <property type="project" value="UniProtKB-KW"/>
</dbReference>
<evidence type="ECO:0000256" key="7">
    <source>
        <dbReference type="ARBA" id="ARBA00022801"/>
    </source>
</evidence>
<dbReference type="GO" id="GO:0006281">
    <property type="term" value="P:DNA repair"/>
    <property type="evidence" value="ECO:0007669"/>
    <property type="project" value="TreeGrafter"/>
</dbReference>
<dbReference type="SFLD" id="SFLDG01135">
    <property type="entry name" value="C1.5.6:_HAD__Beta-PGM__Phospha"/>
    <property type="match status" value="1"/>
</dbReference>
<dbReference type="Pfam" id="PF13419">
    <property type="entry name" value="HAD_2"/>
    <property type="match status" value="1"/>
</dbReference>
<dbReference type="InterPro" id="IPR041492">
    <property type="entry name" value="HAD_2"/>
</dbReference>
<dbReference type="GO" id="GO:0005829">
    <property type="term" value="C:cytosol"/>
    <property type="evidence" value="ECO:0007669"/>
    <property type="project" value="TreeGrafter"/>
</dbReference>
<dbReference type="SUPFAM" id="SSF56784">
    <property type="entry name" value="HAD-like"/>
    <property type="match status" value="1"/>
</dbReference>
<feature type="binding site" evidence="11">
    <location>
        <position position="170"/>
    </location>
    <ligand>
        <name>Mg(2+)</name>
        <dbReference type="ChEBI" id="CHEBI:18420"/>
    </ligand>
</feature>
<feature type="active site" description="Nucleophile" evidence="11">
    <location>
        <position position="9"/>
    </location>
</feature>
<dbReference type="GO" id="GO:0005975">
    <property type="term" value="P:carbohydrate metabolic process"/>
    <property type="evidence" value="ECO:0007669"/>
    <property type="project" value="InterPro"/>
</dbReference>
<dbReference type="GO" id="GO:0046295">
    <property type="term" value="P:glycolate biosynthetic process"/>
    <property type="evidence" value="ECO:0007669"/>
    <property type="project" value="UniProtKB-UniRule"/>
</dbReference>
<comment type="catalytic activity">
    <reaction evidence="1 11">
        <text>2-phosphoglycolate + H2O = glycolate + phosphate</text>
        <dbReference type="Rhea" id="RHEA:14369"/>
        <dbReference type="ChEBI" id="CHEBI:15377"/>
        <dbReference type="ChEBI" id="CHEBI:29805"/>
        <dbReference type="ChEBI" id="CHEBI:43474"/>
        <dbReference type="ChEBI" id="CHEBI:58033"/>
        <dbReference type="EC" id="3.1.3.18"/>
    </reaction>
</comment>
<dbReference type="GO" id="GO:0008967">
    <property type="term" value="F:phosphoglycolate phosphatase activity"/>
    <property type="evidence" value="ECO:0007669"/>
    <property type="project" value="UniProtKB-UniRule"/>
</dbReference>
<evidence type="ECO:0000256" key="11">
    <source>
        <dbReference type="HAMAP-Rule" id="MF_00495"/>
    </source>
</evidence>
<reference evidence="12 13" key="1">
    <citation type="submission" date="2015-12" db="EMBL/GenBank/DDBJ databases">
        <title>Nitrous oxide reduction kinetics distinguish bacteria harboring typical versus atypical NosZ.</title>
        <authorList>
            <person name="Yoon S."/>
            <person name="Nissen S."/>
            <person name="Park D."/>
            <person name="Sanford R.A."/>
            <person name="Loeffler F.E."/>
        </authorList>
    </citation>
    <scope>NUCLEOTIDE SEQUENCE [LARGE SCALE GENOMIC DNA]</scope>
    <source>
        <strain evidence="12 13">ATCC BAA-841</strain>
    </source>
</reference>
<evidence type="ECO:0000256" key="10">
    <source>
        <dbReference type="ARBA" id="ARBA00059247"/>
    </source>
</evidence>
<dbReference type="InterPro" id="IPR036412">
    <property type="entry name" value="HAD-like_sf"/>
</dbReference>
<comment type="function">
    <text evidence="10 11">Specifically catalyzes the dephosphorylation of 2-phosphoglycolate. Is involved in the dissimilation of the intracellular 2-phosphoglycolate formed during the DNA repair of 3'-phosphoglycolate ends, a major class of DNA lesions induced by oxidative stress.</text>
</comment>
<keyword evidence="9 11" id="KW-0119">Carbohydrate metabolism</keyword>
<dbReference type="Gene3D" id="1.10.150.240">
    <property type="entry name" value="Putative phosphatase, domain 2"/>
    <property type="match status" value="1"/>
</dbReference>
<protein>
    <recommendedName>
        <fullName evidence="5 11">Phosphoglycolate phosphatase</fullName>
        <shortName evidence="11">PGP</shortName>
        <shortName evidence="11">PGPase</shortName>
        <ecNumber evidence="5 11">3.1.3.18</ecNumber>
    </recommendedName>
</protein>
<dbReference type="EMBL" id="LODL01000019">
    <property type="protein sequence ID" value="KXB31080.1"/>
    <property type="molecule type" value="Genomic_DNA"/>
</dbReference>
<dbReference type="PANTHER" id="PTHR43434">
    <property type="entry name" value="PHOSPHOGLYCOLATE PHOSPHATASE"/>
    <property type="match status" value="1"/>
</dbReference>
<evidence type="ECO:0000256" key="6">
    <source>
        <dbReference type="ARBA" id="ARBA00022723"/>
    </source>
</evidence>
<dbReference type="EC" id="3.1.3.18" evidence="5 11"/>
<evidence type="ECO:0000256" key="9">
    <source>
        <dbReference type="ARBA" id="ARBA00023277"/>
    </source>
</evidence>
<evidence type="ECO:0000256" key="1">
    <source>
        <dbReference type="ARBA" id="ARBA00000830"/>
    </source>
</evidence>
<dbReference type="RefSeq" id="WP_066882883.1">
    <property type="nucleotide sequence ID" value="NZ_LODL01000019.1"/>
</dbReference>
<dbReference type="InterPro" id="IPR050155">
    <property type="entry name" value="HAD-like_hydrolase_sf"/>
</dbReference>